<proteinExistence type="predicted"/>
<feature type="transmembrane region" description="Helical" evidence="1">
    <location>
        <begin position="204"/>
        <end position="222"/>
    </location>
</feature>
<comment type="caution">
    <text evidence="2">The sequence shown here is derived from an EMBL/GenBank/DDBJ whole genome shotgun (WGS) entry which is preliminary data.</text>
</comment>
<name>A0A0N8GMG9_9CHLR</name>
<keyword evidence="1" id="KW-0812">Transmembrane</keyword>
<dbReference type="AlphaFoldDB" id="A0A0N8GMG9"/>
<feature type="transmembrane region" description="Helical" evidence="1">
    <location>
        <begin position="368"/>
        <end position="385"/>
    </location>
</feature>
<dbReference type="Proteomes" id="UP000050514">
    <property type="component" value="Unassembled WGS sequence"/>
</dbReference>
<protein>
    <recommendedName>
        <fullName evidence="4">Membrane protein 6-pyruvoyl-tetrahydropterin synthase-related domain-containing protein</fullName>
    </recommendedName>
</protein>
<keyword evidence="3" id="KW-1185">Reference proteome</keyword>
<keyword evidence="1" id="KW-1133">Transmembrane helix</keyword>
<accession>A0A0N8GMG9</accession>
<feature type="transmembrane region" description="Helical" evidence="1">
    <location>
        <begin position="406"/>
        <end position="423"/>
    </location>
</feature>
<dbReference type="EMBL" id="LGHJ01000015">
    <property type="protein sequence ID" value="KPL75266.1"/>
    <property type="molecule type" value="Genomic_DNA"/>
</dbReference>
<evidence type="ECO:0008006" key="4">
    <source>
        <dbReference type="Google" id="ProtNLM"/>
    </source>
</evidence>
<feature type="transmembrane region" description="Helical" evidence="1">
    <location>
        <begin position="18"/>
        <end position="36"/>
    </location>
</feature>
<organism evidence="2 3">
    <name type="scientific">Bellilinea caldifistulae</name>
    <dbReference type="NCBI Taxonomy" id="360411"/>
    <lineage>
        <taxon>Bacteria</taxon>
        <taxon>Bacillati</taxon>
        <taxon>Chloroflexota</taxon>
        <taxon>Anaerolineae</taxon>
        <taxon>Anaerolineales</taxon>
        <taxon>Anaerolineaceae</taxon>
        <taxon>Bellilinea</taxon>
    </lineage>
</organism>
<gene>
    <name evidence="2" type="ORF">AC812_09985</name>
</gene>
<dbReference type="RefSeq" id="WP_061913281.1">
    <property type="nucleotide sequence ID" value="NZ_DF967971.1"/>
</dbReference>
<evidence type="ECO:0000256" key="1">
    <source>
        <dbReference type="SAM" id="Phobius"/>
    </source>
</evidence>
<evidence type="ECO:0000313" key="3">
    <source>
        <dbReference type="Proteomes" id="UP000050514"/>
    </source>
</evidence>
<sequence>MRFFLRFWENLNQRYRFVWEWIVIIGWAVWIGRNYLDPNPRVWPWGAEFPMVVLPHYIWSLLTRCGDCILWNGFINGGYPAFAELHGAPLHPFTILTTLLQGPINGVKTNLILHLALAGFAQWWLARSLNLSLVPRLWSAMMAVAGGHLAGRMELGLFPLVMSTASASLVLAAGLDLVLKKTNRAVVGFGLTLTFLLLSGQGYLQIGMLVTLLPAFLVFLLDDRFRLNALAGKFLLGGVLAILLSAVFLVPLLHFLPNFAKDTDAYFTTTQPLEYLPLNLVVREDAFYRSNVLGKQPYPYLYSNYIGWVAVGLALGRLFRPPSGEKRKLYFFFLLALILVFLAASAISLKVIFSLAPEFLSGIRNPPLIAGLAVPLILALAAWALNDLLSHSMPKLTLSWSPDFSFHVNLFWVVIAIPLLWSLKSAHDFSRLWLVTTPAGKDLPEVLQNLSPSSAQWIRMPLGEHFWQPDAAELGLKLTGVFRPWHWKNRWMPEPHLEGARSEEAVNLPVYVRSVEGIHILAFPQNEYAFVQSGNLQQACQAKALGGHISVTCRNDQPGTLMVLENYFSGWSAQCNGERLTLDRQSPWLSIWLPAGNHECQFNYRPWDVYVGMLLNLGGIGLAVYLWRKPEQQAEKEQANAT</sequence>
<dbReference type="STRING" id="360411.AC812_09985"/>
<keyword evidence="1" id="KW-0472">Membrane</keyword>
<feature type="transmembrane region" description="Helical" evidence="1">
    <location>
        <begin position="157"/>
        <end position="175"/>
    </location>
</feature>
<dbReference type="OrthoDB" id="166977at2"/>
<reference evidence="2 3" key="1">
    <citation type="submission" date="2015-07" db="EMBL/GenBank/DDBJ databases">
        <title>Draft genome of Bellilinea caldifistulae DSM 17877.</title>
        <authorList>
            <person name="Hemp J."/>
            <person name="Ward L.M."/>
            <person name="Pace L.A."/>
            <person name="Fischer W.W."/>
        </authorList>
    </citation>
    <scope>NUCLEOTIDE SEQUENCE [LARGE SCALE GENOMIC DNA]</scope>
    <source>
        <strain evidence="2 3">GOMI-1</strain>
    </source>
</reference>
<evidence type="ECO:0000313" key="2">
    <source>
        <dbReference type="EMBL" id="KPL75266.1"/>
    </source>
</evidence>
<feature type="transmembrane region" description="Helical" evidence="1">
    <location>
        <begin position="300"/>
        <end position="319"/>
    </location>
</feature>
<feature type="transmembrane region" description="Helical" evidence="1">
    <location>
        <begin position="331"/>
        <end position="356"/>
    </location>
</feature>
<feature type="transmembrane region" description="Helical" evidence="1">
    <location>
        <begin position="234"/>
        <end position="256"/>
    </location>
</feature>